<dbReference type="SUPFAM" id="SSF54928">
    <property type="entry name" value="RNA-binding domain, RBD"/>
    <property type="match status" value="1"/>
</dbReference>
<dbReference type="OrthoDB" id="5541797at2759"/>
<dbReference type="GO" id="GO:0003676">
    <property type="term" value="F:nucleic acid binding"/>
    <property type="evidence" value="ECO:0007669"/>
    <property type="project" value="InterPro"/>
</dbReference>
<reference evidence="1 2" key="1">
    <citation type="submission" date="2016-04" db="EMBL/GenBank/DDBJ databases">
        <title>Evolutionary innovation and constraint leading to complex multicellularity in the Ascomycota.</title>
        <authorList>
            <person name="Cisse O."/>
            <person name="Nguyen A."/>
            <person name="Hewitt D.A."/>
            <person name="Jedd G."/>
            <person name="Stajich J.E."/>
        </authorList>
    </citation>
    <scope>NUCLEOTIDE SEQUENCE [LARGE SCALE GENOMIC DNA]</scope>
    <source>
        <strain evidence="1 2">DAH-3</strain>
    </source>
</reference>
<accession>A0A1U7LLP2</accession>
<proteinExistence type="predicted"/>
<dbReference type="Proteomes" id="UP000186594">
    <property type="component" value="Unassembled WGS sequence"/>
</dbReference>
<dbReference type="EMBL" id="LXFE01001500">
    <property type="protein sequence ID" value="OLL23559.1"/>
    <property type="molecule type" value="Genomic_DNA"/>
</dbReference>
<feature type="non-terminal residue" evidence="1">
    <location>
        <position position="266"/>
    </location>
</feature>
<dbReference type="InterPro" id="IPR035979">
    <property type="entry name" value="RBD_domain_sf"/>
</dbReference>
<sequence length="266" mass="30195">MNLIPPRKWEPIKTFLKPLPLPPSKFNIVNSLPEKVTQPIVLIKQINQTCLPGDIKRLGQGIVDVWTDRSPKTCSSKNQLYAKFNSVEDLKKFELAAPHWLDGRQVLPTNPRGSEPRSEYLSAVEGSVNVLLTGLPVKVTAAELFHALNGFGVLSDPRLAFHKLPPAHFLQRSRWMVRCVDESSAWRMIRKLNFTEWSNRTWQDQYILQLQMIGDLCLISSLSHNPISALIVPINCVYLSFQKRILDILLNENTSPPSVNPKLSKK</sequence>
<dbReference type="AlphaFoldDB" id="A0A1U7LLP2"/>
<protein>
    <submittedName>
        <fullName evidence="1">Uncharacterized protein</fullName>
    </submittedName>
</protein>
<organism evidence="1 2">
    <name type="scientific">Neolecta irregularis (strain DAH-3)</name>
    <dbReference type="NCBI Taxonomy" id="1198029"/>
    <lineage>
        <taxon>Eukaryota</taxon>
        <taxon>Fungi</taxon>
        <taxon>Dikarya</taxon>
        <taxon>Ascomycota</taxon>
        <taxon>Taphrinomycotina</taxon>
        <taxon>Neolectales</taxon>
        <taxon>Neolectaceae</taxon>
        <taxon>Neolecta</taxon>
    </lineage>
</organism>
<comment type="caution">
    <text evidence="1">The sequence shown here is derived from an EMBL/GenBank/DDBJ whole genome shotgun (WGS) entry which is preliminary data.</text>
</comment>
<gene>
    <name evidence="1" type="ORF">NEOLI_005067</name>
</gene>
<evidence type="ECO:0000313" key="1">
    <source>
        <dbReference type="EMBL" id="OLL23559.1"/>
    </source>
</evidence>
<name>A0A1U7LLP2_NEOID</name>
<keyword evidence="2" id="KW-1185">Reference proteome</keyword>
<evidence type="ECO:0000313" key="2">
    <source>
        <dbReference type="Proteomes" id="UP000186594"/>
    </source>
</evidence>